<name>A0A0M3IPA0_ASCLU</name>
<evidence type="ECO:0000256" key="1">
    <source>
        <dbReference type="SAM" id="Phobius"/>
    </source>
</evidence>
<dbReference type="Proteomes" id="UP000036681">
    <property type="component" value="Unplaced"/>
</dbReference>
<organism evidence="2 3">
    <name type="scientific">Ascaris lumbricoides</name>
    <name type="common">Giant roundworm</name>
    <dbReference type="NCBI Taxonomy" id="6252"/>
    <lineage>
        <taxon>Eukaryota</taxon>
        <taxon>Metazoa</taxon>
        <taxon>Ecdysozoa</taxon>
        <taxon>Nematoda</taxon>
        <taxon>Chromadorea</taxon>
        <taxon>Rhabditida</taxon>
        <taxon>Spirurina</taxon>
        <taxon>Ascaridomorpha</taxon>
        <taxon>Ascaridoidea</taxon>
        <taxon>Ascarididae</taxon>
        <taxon>Ascaris</taxon>
    </lineage>
</organism>
<proteinExistence type="predicted"/>
<keyword evidence="1" id="KW-0812">Transmembrane</keyword>
<dbReference type="WBParaSite" id="ALUE_0002057801-mRNA-1">
    <property type="protein sequence ID" value="ALUE_0002057801-mRNA-1"/>
    <property type="gene ID" value="ALUE_0002057801"/>
</dbReference>
<keyword evidence="1" id="KW-1133">Transmembrane helix</keyword>
<keyword evidence="1" id="KW-0472">Membrane</keyword>
<dbReference type="AlphaFoldDB" id="A0A0M3IPA0"/>
<protein>
    <submittedName>
        <fullName evidence="3">G_PROTEIN_RECEP_F1_2 domain-containing protein</fullName>
    </submittedName>
</protein>
<reference evidence="3" key="1">
    <citation type="submission" date="2017-02" db="UniProtKB">
        <authorList>
            <consortium name="WormBaseParasite"/>
        </authorList>
    </citation>
    <scope>IDENTIFICATION</scope>
</reference>
<keyword evidence="2" id="KW-1185">Reference proteome</keyword>
<feature type="transmembrane region" description="Helical" evidence="1">
    <location>
        <begin position="82"/>
        <end position="100"/>
    </location>
</feature>
<feature type="transmembrane region" description="Helical" evidence="1">
    <location>
        <begin position="52"/>
        <end position="70"/>
    </location>
</feature>
<evidence type="ECO:0000313" key="3">
    <source>
        <dbReference type="WBParaSite" id="ALUE_0002057801-mRNA-1"/>
    </source>
</evidence>
<evidence type="ECO:0000313" key="2">
    <source>
        <dbReference type="Proteomes" id="UP000036681"/>
    </source>
</evidence>
<accession>A0A0M3IPA0</accession>
<sequence>FAENITIRYKNRNENVLATQFVADFILRESQRNSLKLLIFVYSDVSAMMDALRFRIVIYFLLVILFYPVVNPMKFSPSRMRYYRFVSLLLFPKVIIFLVLKKNFPFIFSR</sequence>